<dbReference type="GO" id="GO:0009249">
    <property type="term" value="P:protein lipoylation"/>
    <property type="evidence" value="ECO:0007669"/>
    <property type="project" value="UniProtKB-ARBA"/>
</dbReference>
<evidence type="ECO:0000259" key="1">
    <source>
        <dbReference type="PROSITE" id="PS51733"/>
    </source>
</evidence>
<dbReference type="EMBL" id="FNDX01000059">
    <property type="protein sequence ID" value="SDK89107.1"/>
    <property type="molecule type" value="Genomic_DNA"/>
</dbReference>
<dbReference type="InterPro" id="IPR050664">
    <property type="entry name" value="Octanoyltrans_LipM/LipL"/>
</dbReference>
<dbReference type="RefSeq" id="WP_090719667.1">
    <property type="nucleotide sequence ID" value="NZ_CBCSKY010000061.1"/>
</dbReference>
<dbReference type="SUPFAM" id="SSF55681">
    <property type="entry name" value="Class II aaRS and biotin synthetases"/>
    <property type="match status" value="1"/>
</dbReference>
<feature type="domain" description="BPL/LPL catalytic" evidence="1">
    <location>
        <begin position="29"/>
        <end position="258"/>
    </location>
</feature>
<evidence type="ECO:0000313" key="3">
    <source>
        <dbReference type="Proteomes" id="UP000199050"/>
    </source>
</evidence>
<dbReference type="PANTHER" id="PTHR43679:SF2">
    <property type="entry name" value="OCTANOYL-[GCVH]:PROTEIN N-OCTANOYLTRANSFERASE"/>
    <property type="match status" value="1"/>
</dbReference>
<name>A0A1G9FL60_9BACL</name>
<dbReference type="AlphaFoldDB" id="A0A1G9FL60"/>
<dbReference type="PROSITE" id="PS51733">
    <property type="entry name" value="BPL_LPL_CATALYTIC"/>
    <property type="match status" value="1"/>
</dbReference>
<dbReference type="InterPro" id="IPR004143">
    <property type="entry name" value="BPL_LPL_catalytic"/>
</dbReference>
<protein>
    <submittedName>
        <fullName evidence="2">Lipoate-protein ligase A</fullName>
    </submittedName>
</protein>
<evidence type="ECO:0000313" key="2">
    <source>
        <dbReference type="EMBL" id="SDK89107.1"/>
    </source>
</evidence>
<dbReference type="CDD" id="cd16443">
    <property type="entry name" value="LplA"/>
    <property type="match status" value="1"/>
</dbReference>
<proteinExistence type="predicted"/>
<dbReference type="GO" id="GO:0016874">
    <property type="term" value="F:ligase activity"/>
    <property type="evidence" value="ECO:0007669"/>
    <property type="project" value="UniProtKB-KW"/>
</dbReference>
<accession>A0A1G9FL60</accession>
<gene>
    <name evidence="2" type="ORF">SAMN05216192_15934</name>
</gene>
<dbReference type="STRING" id="1174501.SAMN05216192_15934"/>
<sequence length="288" mass="32035">MWRFVHTGNRTPAENMAIDEAMLTAHERGLVPPTVRFYGWNPATLSIGCFQHAAKEVDFTALREYGLGFVRRSTGGRAVLHDQELTYSIIVSENYPGIPASVVEAYRVLSMGLLLGFRKLGLDAHMTGLESLETPTLADWQADNSRRGNKPMSAACFDAPSKYELVVEGRKIAGSAQMRSKGVILQHGSVLLELDSDLLFNVLSFNDSEDKQRMKKIFGRKAVDINSCLRRKGDPPVTIRDLEEAFHQGFAENLGTELIPGTLTDFEIELANQLAEEKYGADSWNLKK</sequence>
<dbReference type="PANTHER" id="PTHR43679">
    <property type="entry name" value="OCTANOYLTRANSFERASE LIPM-RELATED"/>
    <property type="match status" value="1"/>
</dbReference>
<dbReference type="InterPro" id="IPR045864">
    <property type="entry name" value="aa-tRNA-synth_II/BPL/LPL"/>
</dbReference>
<dbReference type="Pfam" id="PF21948">
    <property type="entry name" value="LplA-B_cat"/>
    <property type="match status" value="1"/>
</dbReference>
<reference evidence="3" key="1">
    <citation type="submission" date="2016-10" db="EMBL/GenBank/DDBJ databases">
        <authorList>
            <person name="Varghese N."/>
            <person name="Submissions S."/>
        </authorList>
    </citation>
    <scope>NUCLEOTIDE SEQUENCE [LARGE SCALE GENOMIC DNA]</scope>
    <source>
        <strain evidence="3">CGMCC 1.11012</strain>
    </source>
</reference>
<keyword evidence="2" id="KW-0436">Ligase</keyword>
<dbReference type="Gene3D" id="3.30.930.10">
    <property type="entry name" value="Bira Bifunctional Protein, Domain 2"/>
    <property type="match status" value="1"/>
</dbReference>
<dbReference type="GO" id="GO:0140096">
    <property type="term" value="F:catalytic activity, acting on a protein"/>
    <property type="evidence" value="ECO:0007669"/>
    <property type="project" value="UniProtKB-ARBA"/>
</dbReference>
<dbReference type="Proteomes" id="UP000199050">
    <property type="component" value="Unassembled WGS sequence"/>
</dbReference>
<keyword evidence="3" id="KW-1185">Reference proteome</keyword>
<dbReference type="OrthoDB" id="9774653at2"/>
<dbReference type="GO" id="GO:0016740">
    <property type="term" value="F:transferase activity"/>
    <property type="evidence" value="ECO:0007669"/>
    <property type="project" value="UniProtKB-ARBA"/>
</dbReference>
<organism evidence="2 3">
    <name type="scientific">Paenibacillus typhae</name>
    <dbReference type="NCBI Taxonomy" id="1174501"/>
    <lineage>
        <taxon>Bacteria</taxon>
        <taxon>Bacillati</taxon>
        <taxon>Bacillota</taxon>
        <taxon>Bacilli</taxon>
        <taxon>Bacillales</taxon>
        <taxon>Paenibacillaceae</taxon>
        <taxon>Paenibacillus</taxon>
    </lineage>
</organism>